<comment type="caution">
    <text evidence="2">The sequence shown here is derived from an EMBL/GenBank/DDBJ whole genome shotgun (WGS) entry which is preliminary data.</text>
</comment>
<reference evidence="2 3" key="1">
    <citation type="submission" date="2019-01" db="EMBL/GenBank/DDBJ databases">
        <title>Coherence of Microcystis species and biogeography revealed through population genomics.</title>
        <authorList>
            <person name="Perez-Carrascal O.M."/>
            <person name="Terrat Y."/>
            <person name="Giani A."/>
            <person name="Fortin N."/>
            <person name="Tromas N."/>
            <person name="Shapiro B.J."/>
        </authorList>
    </citation>
    <scope>NUCLEOTIDE SEQUENCE [LARGE SCALE GENOMIC DNA]</scope>
    <source>
        <strain evidence="2">Ma_OC_H_19870700_S124</strain>
    </source>
</reference>
<organism evidence="2 3">
    <name type="scientific">Microcystis aeruginosa Ma_OC_H_19870700_S124</name>
    <dbReference type="NCBI Taxonomy" id="2486262"/>
    <lineage>
        <taxon>Bacteria</taxon>
        <taxon>Bacillati</taxon>
        <taxon>Cyanobacteriota</taxon>
        <taxon>Cyanophyceae</taxon>
        <taxon>Oscillatoriophycideae</taxon>
        <taxon>Chroococcales</taxon>
        <taxon>Microcystaceae</taxon>
        <taxon>Microcystis</taxon>
    </lineage>
</organism>
<keyword evidence="1" id="KW-0472">Membrane</keyword>
<dbReference type="PANTHER" id="PTHR47380">
    <property type="entry name" value="OS02G0533000 PROTEIN"/>
    <property type="match status" value="1"/>
</dbReference>
<gene>
    <name evidence="2" type="ORF">EWV63_07505</name>
</gene>
<feature type="transmembrane region" description="Helical" evidence="1">
    <location>
        <begin position="292"/>
        <end position="311"/>
    </location>
</feature>
<dbReference type="Proteomes" id="UP000316280">
    <property type="component" value="Unassembled WGS sequence"/>
</dbReference>
<evidence type="ECO:0000313" key="2">
    <source>
        <dbReference type="EMBL" id="TRT87831.1"/>
    </source>
</evidence>
<sequence>MNPQESLLQSIEKLGYRVTVGDVAAKSGLEINAAQQGLLALAAEAGGHLQVADTGEIIYLFPENFRSILLNKYWQLQLKAFASKIWQVVFYVIRISFGIVLIISILILLFAILAILIASMFKDSDSDNNSGNNNININFFPTDFFWIFYPDFGNNYYEKRDREVKAEKPPSKMNFLEAVFSFLFGDGDPNFNLEERRWQTIGKVIQNNRGSIIAPQIAPYLDSITPSQEETEDYILPVLTRFNGLPQVSDRGDIIYYFPDLQVTTKERKLQTVSPYLKEKRWKFSEADSGQIILALGLGAVNFILALVLGYLLNSDSVDLSGSLGSIVTGIYGFLLSYAAAFLGIPLGRYFFLQWRNERVNQRNQKREKRADLLAQNNPELEQKLAYSRQFADQKVIRDADISYSTDQDYLEQESERSDKIDREWQKRLENGFCL</sequence>
<dbReference type="InterPro" id="IPR044200">
    <property type="entry name" value="At5g03900-like"/>
</dbReference>
<dbReference type="AlphaFoldDB" id="A0A552AQT6"/>
<name>A0A552AQT6_MICAE</name>
<evidence type="ECO:0000256" key="1">
    <source>
        <dbReference type="SAM" id="Phobius"/>
    </source>
</evidence>
<keyword evidence="1" id="KW-1133">Transmembrane helix</keyword>
<feature type="transmembrane region" description="Helical" evidence="1">
    <location>
        <begin position="88"/>
        <end position="118"/>
    </location>
</feature>
<protein>
    <submittedName>
        <fullName evidence="2">Uncharacterized protein</fullName>
    </submittedName>
</protein>
<evidence type="ECO:0000313" key="3">
    <source>
        <dbReference type="Proteomes" id="UP000316280"/>
    </source>
</evidence>
<dbReference type="EMBL" id="SFBR01000065">
    <property type="protein sequence ID" value="TRT87831.1"/>
    <property type="molecule type" value="Genomic_DNA"/>
</dbReference>
<accession>A0A552AQT6</accession>
<dbReference type="PANTHER" id="PTHR47380:SF4">
    <property type="entry name" value="OS02G0533000 PROTEIN"/>
    <property type="match status" value="1"/>
</dbReference>
<feature type="transmembrane region" description="Helical" evidence="1">
    <location>
        <begin position="331"/>
        <end position="353"/>
    </location>
</feature>
<proteinExistence type="predicted"/>
<keyword evidence="1" id="KW-0812">Transmembrane</keyword>